<evidence type="ECO:0000256" key="1">
    <source>
        <dbReference type="PROSITE-ProRule" id="PRU00339"/>
    </source>
</evidence>
<dbReference type="CDD" id="cd00093">
    <property type="entry name" value="HTH_XRE"/>
    <property type="match status" value="1"/>
</dbReference>
<keyword evidence="3" id="KW-0238">DNA-binding</keyword>
<proteinExistence type="predicted"/>
<evidence type="ECO:0000313" key="3">
    <source>
        <dbReference type="EMBL" id="AAK76894.1"/>
    </source>
</evidence>
<dbReference type="Gene3D" id="1.25.40.10">
    <property type="entry name" value="Tetratricopeptide repeat domain"/>
    <property type="match status" value="2"/>
</dbReference>
<dbReference type="SUPFAM" id="SSF48452">
    <property type="entry name" value="TPR-like"/>
    <property type="match status" value="1"/>
</dbReference>
<dbReference type="Pfam" id="PF13181">
    <property type="entry name" value="TPR_8"/>
    <property type="match status" value="1"/>
</dbReference>
<dbReference type="AlphaFoldDB" id="Q97TF5"/>
<gene>
    <name evidence="3" type="ordered locus">CA_P0149</name>
</gene>
<evidence type="ECO:0000259" key="2">
    <source>
        <dbReference type="PROSITE" id="PS50943"/>
    </source>
</evidence>
<dbReference type="PATRIC" id="fig|272562.8.peg.150"/>
<keyword evidence="4" id="KW-1185">Reference proteome</keyword>
<dbReference type="Gene3D" id="1.10.260.40">
    <property type="entry name" value="lambda repressor-like DNA-binding domains"/>
    <property type="match status" value="1"/>
</dbReference>
<dbReference type="EMBL" id="AE001438">
    <property type="protein sequence ID" value="AAK76894.1"/>
    <property type="molecule type" value="Genomic_DNA"/>
</dbReference>
<dbReference type="PROSITE" id="PS50943">
    <property type="entry name" value="HTH_CROC1"/>
    <property type="match status" value="1"/>
</dbReference>
<feature type="repeat" description="TPR" evidence="1">
    <location>
        <begin position="326"/>
        <end position="359"/>
    </location>
</feature>
<geneLocation type="plasmid" evidence="3 4">
    <name>pSOL1</name>
</geneLocation>
<dbReference type="InterPro" id="IPR001387">
    <property type="entry name" value="Cro/C1-type_HTH"/>
</dbReference>
<dbReference type="GeneID" id="45000375"/>
<dbReference type="GO" id="GO:0003677">
    <property type="term" value="F:DNA binding"/>
    <property type="evidence" value="ECO:0007669"/>
    <property type="project" value="UniProtKB-KW"/>
</dbReference>
<dbReference type="OrthoDB" id="1928927at2"/>
<dbReference type="InterPro" id="IPR010982">
    <property type="entry name" value="Lambda_DNA-bd_dom_sf"/>
</dbReference>
<dbReference type="HOGENOM" id="CLU_631208_0_0_9"/>
<dbReference type="PROSITE" id="PS50005">
    <property type="entry name" value="TPR"/>
    <property type="match status" value="1"/>
</dbReference>
<dbReference type="SMART" id="SM00530">
    <property type="entry name" value="HTH_XRE"/>
    <property type="match status" value="1"/>
</dbReference>
<evidence type="ECO:0000313" key="4">
    <source>
        <dbReference type="Proteomes" id="UP000000814"/>
    </source>
</evidence>
<dbReference type="InterPro" id="IPR019734">
    <property type="entry name" value="TPR_rpt"/>
</dbReference>
<feature type="domain" description="HTH cro/C1-type" evidence="2">
    <location>
        <begin position="13"/>
        <end position="77"/>
    </location>
</feature>
<sequence length="434" mass="51301">MGTYEIMSIGDKLRNLRKKYNLSQEDLAGNVITRNLISQIEHNKANLTRSAAKIMLDNLKKICEKKTTVIDESIDYLLESEETQANKVLDRYIRELRDLSIYRDGIFLSKLSEVEEFLAKWDIKDKKIAVFELAGDYYCNISDFYNSSLYYEKAKAIMDGDIHSDIMLSILRKLSMVYYYMGKYEDDIKCCNFAINHFNNISEEYYCIFIYNMSSCYMNLKQYDIALEGFKKIKETTKSISADKYYDVCIQIATCLGELKRYDESLELYYKIIDSMGEKRYEKYIAVLINLVEIYIKIGDNDKIKEKLTLILETKKYLNENFVYLSEIYFEIGKIGKELVDLKLAEEYYEKALTYAKKNMRYYLEGDILCELIDLYGEQNNRKKILDIMNEFFILTGKESKINTKVMYKLIDFYLDMKDINALRDIISFSKKFI</sequence>
<dbReference type="SMART" id="SM00028">
    <property type="entry name" value="TPR"/>
    <property type="match status" value="4"/>
</dbReference>
<dbReference type="InterPro" id="IPR011990">
    <property type="entry name" value="TPR-like_helical_dom_sf"/>
</dbReference>
<protein>
    <submittedName>
        <fullName evidence="3">Xre family DNA-binding domain and TRP-repeats containing protein</fullName>
    </submittedName>
</protein>
<dbReference type="SUPFAM" id="SSF47413">
    <property type="entry name" value="lambda repressor-like DNA-binding domains"/>
    <property type="match status" value="1"/>
</dbReference>
<keyword evidence="1" id="KW-0802">TPR repeat</keyword>
<dbReference type="Proteomes" id="UP000000814">
    <property type="component" value="Plasmid pSOL1"/>
</dbReference>
<accession>Q97TF5</accession>
<reference evidence="3 4" key="1">
    <citation type="journal article" date="2001" name="J. Bacteriol.">
        <title>Genome sequence and comparative analysis of the solvent-producing bacterium Clostridium acetobutylicum.</title>
        <authorList>
            <person name="Nolling J."/>
            <person name="Breton G."/>
            <person name="Omelchenko M.V."/>
            <person name="Makarova K.S."/>
            <person name="Zeng Q."/>
            <person name="Gibson R."/>
            <person name="Lee H.M."/>
            <person name="Dubois J."/>
            <person name="Qiu D."/>
            <person name="Hitti J."/>
            <person name="Wolf Y.I."/>
            <person name="Tatusov R.L."/>
            <person name="Sabathe F."/>
            <person name="Doucette-Stamm L."/>
            <person name="Soucaille P."/>
            <person name="Daly M.J."/>
            <person name="Bennett G.N."/>
            <person name="Koonin E.V."/>
            <person name="Smith D.R."/>
        </authorList>
    </citation>
    <scope>NUCLEOTIDE SEQUENCE [LARGE SCALE GENOMIC DNA]</scope>
    <source>
        <strain evidence="4">ATCC 824 / DSM 792 / JCM 1419 / LMG 5710 / VKM B-1787</strain>
        <plasmid evidence="4">pSOL1</plasmid>
    </source>
</reference>
<dbReference type="RefSeq" id="WP_010890833.1">
    <property type="nucleotide sequence ID" value="NC_001988.2"/>
</dbReference>
<name>Q97TF5_CLOAB</name>
<dbReference type="KEGG" id="cac:CA_P0149"/>
<dbReference type="Pfam" id="PF12844">
    <property type="entry name" value="HTH_19"/>
    <property type="match status" value="1"/>
</dbReference>
<organism evidence="3 4">
    <name type="scientific">Clostridium acetobutylicum (strain ATCC 824 / DSM 792 / JCM 1419 / IAM 19013 / LMG 5710 / NBRC 13948 / NRRL B-527 / VKM B-1787 / 2291 / W)</name>
    <dbReference type="NCBI Taxonomy" id="272562"/>
    <lineage>
        <taxon>Bacteria</taxon>
        <taxon>Bacillati</taxon>
        <taxon>Bacillota</taxon>
        <taxon>Clostridia</taxon>
        <taxon>Eubacteriales</taxon>
        <taxon>Clostridiaceae</taxon>
        <taxon>Clostridium</taxon>
    </lineage>
</organism>
<keyword evidence="3" id="KW-0614">Plasmid</keyword>